<feature type="region of interest" description="Disordered" evidence="1">
    <location>
        <begin position="76"/>
        <end position="106"/>
    </location>
</feature>
<evidence type="ECO:0000313" key="2">
    <source>
        <dbReference type="EMBL" id="TGO80833.1"/>
    </source>
</evidence>
<feature type="compositionally biased region" description="Polar residues" evidence="1">
    <location>
        <begin position="81"/>
        <end position="96"/>
    </location>
</feature>
<keyword evidence="3" id="KW-1185">Reference proteome</keyword>
<feature type="compositionally biased region" description="Basic and acidic residues" evidence="1">
    <location>
        <begin position="127"/>
        <end position="148"/>
    </location>
</feature>
<gene>
    <name evidence="2" type="ORF">BPOR_1657g00010</name>
</gene>
<proteinExistence type="predicted"/>
<evidence type="ECO:0000313" key="3">
    <source>
        <dbReference type="Proteomes" id="UP000297280"/>
    </source>
</evidence>
<evidence type="ECO:0000256" key="1">
    <source>
        <dbReference type="SAM" id="MobiDB-lite"/>
    </source>
</evidence>
<protein>
    <submittedName>
        <fullName evidence="2">Uncharacterized protein</fullName>
    </submittedName>
</protein>
<accession>A0A4Z1KI54</accession>
<feature type="region of interest" description="Disordered" evidence="1">
    <location>
        <begin position="118"/>
        <end position="176"/>
    </location>
</feature>
<reference evidence="2 3" key="1">
    <citation type="submission" date="2017-12" db="EMBL/GenBank/DDBJ databases">
        <title>Comparative genomics of Botrytis spp.</title>
        <authorList>
            <person name="Valero-Jimenez C.A."/>
            <person name="Tapia P."/>
            <person name="Veloso J."/>
            <person name="Silva-Moreno E."/>
            <person name="Staats M."/>
            <person name="Valdes J.H."/>
            <person name="Van Kan J.A.L."/>
        </authorList>
    </citation>
    <scope>NUCLEOTIDE SEQUENCE [LARGE SCALE GENOMIC DNA]</scope>
    <source>
        <strain evidence="2 3">MUCL3349</strain>
    </source>
</reference>
<feature type="region of interest" description="Disordered" evidence="1">
    <location>
        <begin position="1"/>
        <end position="50"/>
    </location>
</feature>
<sequence>MPNQLTRQRRKQRLLDQPSKIEEDTVNNQNTQVAGTETLTGRKRKQAKNANMEITVPTKVPNLSYKPTLNKSVCPAPPKNNRGSGSLQTNTLSHGLSSDRIIQKPPETTELNIDTAPEKHRQQHLHNTWESRNRAGDDHAESVREHCENPYAVREQDNSTYAVNHRDAAESVQITT</sequence>
<comment type="caution">
    <text evidence="2">The sequence shown here is derived from an EMBL/GenBank/DDBJ whole genome shotgun (WGS) entry which is preliminary data.</text>
</comment>
<dbReference type="EMBL" id="PQXO01001647">
    <property type="protein sequence ID" value="TGO80833.1"/>
    <property type="molecule type" value="Genomic_DNA"/>
</dbReference>
<organism evidence="2 3">
    <name type="scientific">Botrytis porri</name>
    <dbReference type="NCBI Taxonomy" id="87229"/>
    <lineage>
        <taxon>Eukaryota</taxon>
        <taxon>Fungi</taxon>
        <taxon>Dikarya</taxon>
        <taxon>Ascomycota</taxon>
        <taxon>Pezizomycotina</taxon>
        <taxon>Leotiomycetes</taxon>
        <taxon>Helotiales</taxon>
        <taxon>Sclerotiniaceae</taxon>
        <taxon>Botrytis</taxon>
    </lineage>
</organism>
<name>A0A4Z1KI54_9HELO</name>
<feature type="compositionally biased region" description="Polar residues" evidence="1">
    <location>
        <begin position="26"/>
        <end position="39"/>
    </location>
</feature>
<dbReference type="Proteomes" id="UP000297280">
    <property type="component" value="Unassembled WGS sequence"/>
</dbReference>
<dbReference type="AlphaFoldDB" id="A0A4Z1KI54"/>